<keyword evidence="3 11" id="KW-0645">Protease</keyword>
<dbReference type="PANTHER" id="PTHR10183">
    <property type="entry name" value="CALPAIN"/>
    <property type="match status" value="1"/>
</dbReference>
<evidence type="ECO:0000256" key="6">
    <source>
        <dbReference type="ARBA" id="ARBA00022771"/>
    </source>
</evidence>
<dbReference type="GO" id="GO:0006508">
    <property type="term" value="P:proteolysis"/>
    <property type="evidence" value="ECO:0007669"/>
    <property type="project" value="UniProtKB-KW"/>
</dbReference>
<feature type="domain" description="Calpain catalytic" evidence="12">
    <location>
        <begin position="20"/>
        <end position="325"/>
    </location>
</feature>
<dbReference type="CDD" id="cd00044">
    <property type="entry name" value="CysPc"/>
    <property type="match status" value="1"/>
</dbReference>
<dbReference type="SUPFAM" id="SSF54001">
    <property type="entry name" value="Cysteine proteinases"/>
    <property type="match status" value="1"/>
</dbReference>
<name>Q86GS7_OXYTR</name>
<evidence type="ECO:0000256" key="4">
    <source>
        <dbReference type="ARBA" id="ARBA00022723"/>
    </source>
</evidence>
<feature type="active site" evidence="10 11">
    <location>
        <position position="86"/>
    </location>
</feature>
<evidence type="ECO:0000256" key="9">
    <source>
        <dbReference type="ARBA" id="ARBA00022833"/>
    </source>
</evidence>
<keyword evidence="4" id="KW-0479">Metal-binding</keyword>
<organism evidence="13">
    <name type="scientific">Oxytricha trifallax</name>
    <name type="common">Sterkiella histriomuscorum</name>
    <dbReference type="NCBI Taxonomy" id="94289"/>
    <lineage>
        <taxon>Eukaryota</taxon>
        <taxon>Sar</taxon>
        <taxon>Alveolata</taxon>
        <taxon>Ciliophora</taxon>
        <taxon>Intramacronucleata</taxon>
        <taxon>Spirotrichea</taxon>
        <taxon>Stichotrichia</taxon>
        <taxon>Sporadotrichida</taxon>
        <taxon>Oxytrichidae</taxon>
        <taxon>Stylonychinae</taxon>
        <taxon>Sterkiella</taxon>
    </lineage>
</organism>
<evidence type="ECO:0000256" key="1">
    <source>
        <dbReference type="ARBA" id="ARBA00007623"/>
    </source>
</evidence>
<evidence type="ECO:0000256" key="3">
    <source>
        <dbReference type="ARBA" id="ARBA00022670"/>
    </source>
</evidence>
<dbReference type="PROSITE" id="PS50203">
    <property type="entry name" value="CALPAIN_CAT"/>
    <property type="match status" value="1"/>
</dbReference>
<reference evidence="13" key="1">
    <citation type="journal article" date="2003" name="Eukaryot. Cell">
        <title>Cysteine proteases and cell differentiation: excystment of the ciliated protist Sterkiella histriomuscorum.</title>
        <authorList>
            <person name="Villalobo E."/>
            <person name="Moch C."/>
            <person name="Fryd-Versavel G."/>
            <person name="Fleury-Aubusson A."/>
            <person name="Morin L."/>
        </authorList>
    </citation>
    <scope>NUCLEOTIDE SEQUENCE</scope>
</reference>
<dbReference type="InterPro" id="IPR038765">
    <property type="entry name" value="Papain-like_cys_pep_sf"/>
</dbReference>
<evidence type="ECO:0000256" key="8">
    <source>
        <dbReference type="ARBA" id="ARBA00022807"/>
    </source>
</evidence>
<dbReference type="AlphaFoldDB" id="Q86GS7"/>
<feature type="active site" evidence="10 11">
    <location>
        <position position="269"/>
    </location>
</feature>
<evidence type="ECO:0000259" key="12">
    <source>
        <dbReference type="PROSITE" id="PS50203"/>
    </source>
</evidence>
<comment type="similarity">
    <text evidence="1">Belongs to the peptidase C2 family.</text>
</comment>
<dbReference type="SMART" id="SM00230">
    <property type="entry name" value="CysPc"/>
    <property type="match status" value="1"/>
</dbReference>
<feature type="active site" evidence="10 11">
    <location>
        <position position="244"/>
    </location>
</feature>
<dbReference type="InterPro" id="IPR022684">
    <property type="entry name" value="Calpain_cysteine_protease"/>
</dbReference>
<keyword evidence="7 11" id="KW-0378">Hydrolase</keyword>
<dbReference type="GO" id="GO:0004198">
    <property type="term" value="F:calcium-dependent cysteine-type endopeptidase activity"/>
    <property type="evidence" value="ECO:0007669"/>
    <property type="project" value="InterPro"/>
</dbReference>
<dbReference type="InterPro" id="IPR001300">
    <property type="entry name" value="Peptidase_C2_calpain_cat"/>
</dbReference>
<evidence type="ECO:0000256" key="10">
    <source>
        <dbReference type="PIRSR" id="PIRSR622684-1"/>
    </source>
</evidence>
<evidence type="ECO:0000256" key="7">
    <source>
        <dbReference type="ARBA" id="ARBA00022801"/>
    </source>
</evidence>
<keyword evidence="6" id="KW-0863">Zinc-finger</keyword>
<keyword evidence="5" id="KW-0677">Repeat</keyword>
<dbReference type="FunFam" id="3.90.70.10:FF:000010">
    <property type="entry name" value="Calpain 15"/>
    <property type="match status" value="1"/>
</dbReference>
<evidence type="ECO:0000313" key="13">
    <source>
        <dbReference type="EMBL" id="AAO61486.1"/>
    </source>
</evidence>
<protein>
    <submittedName>
        <fullName evidence="13">Calpain-like protein</fullName>
    </submittedName>
</protein>
<dbReference type="Gene3D" id="3.90.70.10">
    <property type="entry name" value="Cysteine proteinases"/>
    <property type="match status" value="1"/>
</dbReference>
<dbReference type="PANTHER" id="PTHR10183:SF379">
    <property type="entry name" value="CALPAIN-5"/>
    <property type="match status" value="1"/>
</dbReference>
<sequence>MPSHIKEDGDYQKIIAAKKQYTDSDFPAAFASLVNEKKSQLPANQLAEWKNLHWARAKDIFGTDKFTVFDQNITPNDILQGDLGNCYFLSALSAIAEFPKRIRDIFETEEPNPVGCYAVKVCINGEFRTILVDDQFPCTQGDGFGSGKIPAFSKTQNKELWVLILEKIWAKLNHNYENTITGFASEAFRCLTGAPVEFYNHDYVDNIWDQIVEADKRNYIICTSAGRTNLTSEDYSKIGLVSDHAYAVISVFDIDSKEHGRLQLLKLRNPWGHKEWMGDWSDKSDKWNDDLRKQVNFVDADDGVFFISYRDYMNYYRSTTICKVHDDYKHKSIKVNTANIDKQIAQGKPKPYQLVKITLKQKSKLFITVVQPTKRFVTQNLPNSDNYDTSFVKMILGKHDAKNFYSPFEYIDAKCSNYDNVSIESANEYEAGEYVVLVEVDWRQDICKEYVVQAYSSTGDVELAVVPTGEHDNFLEEVLKSCARSKTQKKAFDDKGEKDAYRAISIVDSGAEYGYIYYQNDSKTSATVVETVVFNKLENFEILAPYDQGVNGNKNQVQVNVTAGQNTIIVLRRTDRQASYSVSYFSAIVHPDDTYLNQITTQGKKQQIKYQGELKDIYFYSIVFGTGYFWYFENKSKTTLFDAKFNFELTNMISEGEENTPGSQWNVVLKPGENKIKKLLMVDPTQAWGYKFSYSFKCLEQLDSDADLVALVRKHGAVKKFQYKGEEQKMQYKVHFFNEHYVFLFENSDPKKTLKGTFNFVLENLQIVDEPQGTTSFRVELAPGTNLLKRITRVDPVKESKYKCSYSYCFVSSGADAGVENSQDNQISQGPKDELA</sequence>
<keyword evidence="9" id="KW-0862">Zinc</keyword>
<dbReference type="InterPro" id="IPR000169">
    <property type="entry name" value="Pept_cys_AS"/>
</dbReference>
<dbReference type="EMBL" id="AY204514">
    <property type="protein sequence ID" value="AAO61486.1"/>
    <property type="molecule type" value="Genomic_DNA"/>
</dbReference>
<keyword evidence="2" id="KW-0597">Phosphoprotein</keyword>
<evidence type="ECO:0000256" key="5">
    <source>
        <dbReference type="ARBA" id="ARBA00022737"/>
    </source>
</evidence>
<keyword evidence="8 11" id="KW-0788">Thiol protease</keyword>
<dbReference type="PROSITE" id="PS00139">
    <property type="entry name" value="THIOL_PROTEASE_CYS"/>
    <property type="match status" value="1"/>
</dbReference>
<dbReference type="PRINTS" id="PR00704">
    <property type="entry name" value="CALPAIN"/>
</dbReference>
<proteinExistence type="inferred from homology"/>
<dbReference type="Pfam" id="PF00648">
    <property type="entry name" value="Peptidase_C2"/>
    <property type="match status" value="1"/>
</dbReference>
<evidence type="ECO:0000256" key="11">
    <source>
        <dbReference type="PROSITE-ProRule" id="PRU00239"/>
    </source>
</evidence>
<accession>Q86GS7</accession>
<evidence type="ECO:0000256" key="2">
    <source>
        <dbReference type="ARBA" id="ARBA00022553"/>
    </source>
</evidence>
<dbReference type="GO" id="GO:0008270">
    <property type="term" value="F:zinc ion binding"/>
    <property type="evidence" value="ECO:0007669"/>
    <property type="project" value="UniProtKB-KW"/>
</dbReference>